<feature type="domain" description="PpiC" evidence="7">
    <location>
        <begin position="100"/>
        <end position="207"/>
    </location>
</feature>
<organism evidence="8 9">
    <name type="scientific">Cupriavidus laharis</name>
    <dbReference type="NCBI Taxonomy" id="151654"/>
    <lineage>
        <taxon>Bacteria</taxon>
        <taxon>Pseudomonadati</taxon>
        <taxon>Pseudomonadota</taxon>
        <taxon>Betaproteobacteria</taxon>
        <taxon>Burkholderiales</taxon>
        <taxon>Burkholderiaceae</taxon>
        <taxon>Cupriavidus</taxon>
    </lineage>
</organism>
<dbReference type="Pfam" id="PF00639">
    <property type="entry name" value="Rotamase"/>
    <property type="match status" value="1"/>
</dbReference>
<evidence type="ECO:0000313" key="9">
    <source>
        <dbReference type="Proteomes" id="UP000727654"/>
    </source>
</evidence>
<name>A0ABM8XPI4_9BURK</name>
<dbReference type="InterPro" id="IPR023058">
    <property type="entry name" value="PPIase_PpiC_CS"/>
</dbReference>
<proteinExistence type="inferred from homology"/>
<keyword evidence="5 6" id="KW-0413">Isomerase</keyword>
<dbReference type="InterPro" id="IPR000297">
    <property type="entry name" value="PPIase_PpiC"/>
</dbReference>
<dbReference type="GO" id="GO:0003755">
    <property type="term" value="F:peptidyl-prolyl cis-trans isomerase activity"/>
    <property type="evidence" value="ECO:0007669"/>
    <property type="project" value="UniProtKB-EC"/>
</dbReference>
<evidence type="ECO:0000256" key="2">
    <source>
        <dbReference type="ARBA" id="ARBA00007656"/>
    </source>
</evidence>
<dbReference type="PANTHER" id="PTHR47245">
    <property type="entry name" value="PEPTIDYLPROLYL ISOMERASE"/>
    <property type="match status" value="1"/>
</dbReference>
<keyword evidence="4 6" id="KW-0697">Rotamase</keyword>
<dbReference type="SUPFAM" id="SSF54534">
    <property type="entry name" value="FKBP-like"/>
    <property type="match status" value="1"/>
</dbReference>
<comment type="similarity">
    <text evidence="2">Belongs to the PpiC/parvulin rotamase family.</text>
</comment>
<evidence type="ECO:0000256" key="6">
    <source>
        <dbReference type="PROSITE-ProRule" id="PRU00278"/>
    </source>
</evidence>
<keyword evidence="9" id="KW-1185">Reference proteome</keyword>
<evidence type="ECO:0000313" key="8">
    <source>
        <dbReference type="EMBL" id="CAG9182194.1"/>
    </source>
</evidence>
<dbReference type="Proteomes" id="UP000727654">
    <property type="component" value="Unassembled WGS sequence"/>
</dbReference>
<dbReference type="EMBL" id="CAJZAI010000016">
    <property type="protein sequence ID" value="CAG9182194.1"/>
    <property type="molecule type" value="Genomic_DNA"/>
</dbReference>
<evidence type="ECO:0000256" key="5">
    <source>
        <dbReference type="ARBA" id="ARBA00023235"/>
    </source>
</evidence>
<dbReference type="PROSITE" id="PS50198">
    <property type="entry name" value="PPIC_PPIASE_2"/>
    <property type="match status" value="1"/>
</dbReference>
<dbReference type="InterPro" id="IPR050245">
    <property type="entry name" value="PrsA_foldase"/>
</dbReference>
<gene>
    <name evidence="8" type="primary">surA_3</name>
    <name evidence="8" type="ORF">LMG23992_04683</name>
</gene>
<protein>
    <recommendedName>
        <fullName evidence="3">peptidylprolyl isomerase</fullName>
        <ecNumber evidence="3">5.2.1.8</ecNumber>
    </recommendedName>
</protein>
<evidence type="ECO:0000256" key="1">
    <source>
        <dbReference type="ARBA" id="ARBA00000971"/>
    </source>
</evidence>
<reference evidence="8 9" key="1">
    <citation type="submission" date="2021-08" db="EMBL/GenBank/DDBJ databases">
        <authorList>
            <person name="Peeters C."/>
        </authorList>
    </citation>
    <scope>NUCLEOTIDE SEQUENCE [LARGE SCALE GENOMIC DNA]</scope>
    <source>
        <strain evidence="8 9">LMG 23992</strain>
    </source>
</reference>
<evidence type="ECO:0000259" key="7">
    <source>
        <dbReference type="PROSITE" id="PS50198"/>
    </source>
</evidence>
<accession>A0ABM8XPI4</accession>
<dbReference type="PROSITE" id="PS01096">
    <property type="entry name" value="PPIC_PPIASE_1"/>
    <property type="match status" value="1"/>
</dbReference>
<dbReference type="RefSeq" id="WP_224082141.1">
    <property type="nucleotide sequence ID" value="NZ_CAJZAI010000016.1"/>
</dbReference>
<dbReference type="EC" id="5.2.1.8" evidence="3"/>
<evidence type="ECO:0000256" key="3">
    <source>
        <dbReference type="ARBA" id="ARBA00013194"/>
    </source>
</evidence>
<evidence type="ECO:0000256" key="4">
    <source>
        <dbReference type="ARBA" id="ARBA00023110"/>
    </source>
</evidence>
<dbReference type="PANTHER" id="PTHR47245:SF2">
    <property type="entry name" value="PEPTIDYL-PROLYL CIS-TRANS ISOMERASE HP_0175-RELATED"/>
    <property type="match status" value="1"/>
</dbReference>
<comment type="catalytic activity">
    <reaction evidence="1">
        <text>[protein]-peptidylproline (omega=180) = [protein]-peptidylproline (omega=0)</text>
        <dbReference type="Rhea" id="RHEA:16237"/>
        <dbReference type="Rhea" id="RHEA-COMP:10747"/>
        <dbReference type="Rhea" id="RHEA-COMP:10748"/>
        <dbReference type="ChEBI" id="CHEBI:83833"/>
        <dbReference type="ChEBI" id="CHEBI:83834"/>
        <dbReference type="EC" id="5.2.1.8"/>
    </reaction>
</comment>
<dbReference type="InterPro" id="IPR046357">
    <property type="entry name" value="PPIase_dom_sf"/>
</dbReference>
<comment type="caution">
    <text evidence="8">The sequence shown here is derived from an EMBL/GenBank/DDBJ whole genome shotgun (WGS) entry which is preliminary data.</text>
</comment>
<sequence length="263" mass="27970">MTTATESALPHVNDVALTAPTESVDVQALRQRACTELLRQAAIEAGLLAADDPVPVGGAISEAAASAIELLIERMVQVPQPTDEACQRHHAAHAARYRVGERVHARHILFAVTPGVDVNALRQRAEACLLDVRNRTPEEQAAGDRFAVVAASTSNCPSGAQGGDLGWLTSEECAPEFAREIFGKAEVGVLPRLVHSRFGLHVVEILSREPGHDQPYAAVRQAVAQSLWHASFATALSQYVQVLAGRARVHGIALDGAATPLVQ</sequence>
<dbReference type="Gene3D" id="3.10.50.40">
    <property type="match status" value="1"/>
</dbReference>